<dbReference type="Proteomes" id="UP000663193">
    <property type="component" value="Chromosome 18"/>
</dbReference>
<feature type="chain" id="PRO_5034264145" description="Apple domain-containing protein" evidence="1">
    <location>
        <begin position="19"/>
        <end position="391"/>
    </location>
</feature>
<protein>
    <recommendedName>
        <fullName evidence="4">Apple domain-containing protein</fullName>
    </recommendedName>
</protein>
<dbReference type="OMA" id="TDGVCHA"/>
<organism evidence="2 3">
    <name type="scientific">Phaeosphaeria nodorum (strain SN15 / ATCC MYA-4574 / FGSC 10173)</name>
    <name type="common">Glume blotch fungus</name>
    <name type="synonym">Parastagonospora nodorum</name>
    <dbReference type="NCBI Taxonomy" id="321614"/>
    <lineage>
        <taxon>Eukaryota</taxon>
        <taxon>Fungi</taxon>
        <taxon>Dikarya</taxon>
        <taxon>Ascomycota</taxon>
        <taxon>Pezizomycotina</taxon>
        <taxon>Dothideomycetes</taxon>
        <taxon>Pleosporomycetidae</taxon>
        <taxon>Pleosporales</taxon>
        <taxon>Pleosporineae</taxon>
        <taxon>Phaeosphaeriaceae</taxon>
        <taxon>Parastagonospora</taxon>
    </lineage>
</organism>
<evidence type="ECO:0000256" key="1">
    <source>
        <dbReference type="SAM" id="SignalP"/>
    </source>
</evidence>
<dbReference type="RefSeq" id="XP_001801452.1">
    <property type="nucleotide sequence ID" value="XM_001801400.1"/>
</dbReference>
<evidence type="ECO:0008006" key="4">
    <source>
        <dbReference type="Google" id="ProtNLM"/>
    </source>
</evidence>
<dbReference type="EMBL" id="CP069040">
    <property type="protein sequence ID" value="QRD05311.1"/>
    <property type="molecule type" value="Genomic_DNA"/>
</dbReference>
<evidence type="ECO:0000313" key="2">
    <source>
        <dbReference type="EMBL" id="QRD05311.1"/>
    </source>
</evidence>
<gene>
    <name evidence="2" type="ORF">JI435_112090</name>
</gene>
<accession>A0A7U2NNZ5</accession>
<keyword evidence="1" id="KW-0732">Signal</keyword>
<proteinExistence type="predicted"/>
<dbReference type="KEGG" id="pno:SNOG_11209"/>
<reference evidence="3" key="1">
    <citation type="journal article" date="2021" name="BMC Genomics">
        <title>Chromosome-level genome assembly and manually-curated proteome of model necrotroph Parastagonospora nodorum Sn15 reveals a genome-wide trove of candidate effector homologs, and redundancy of virulence-related functions within an accessory chromosome.</title>
        <authorList>
            <person name="Bertazzoni S."/>
            <person name="Jones D.A.B."/>
            <person name="Phan H.T."/>
            <person name="Tan K.-C."/>
            <person name="Hane J.K."/>
        </authorList>
    </citation>
    <scope>NUCLEOTIDE SEQUENCE [LARGE SCALE GENOMIC DNA]</scope>
    <source>
        <strain evidence="3">SN15 / ATCC MYA-4574 / FGSC 10173)</strain>
    </source>
</reference>
<keyword evidence="3" id="KW-1185">Reference proteome</keyword>
<dbReference type="VEuPathDB" id="FungiDB:JI435_112090"/>
<sequence length="391" mass="41132">MKFPTALVIFAFATLAAADTTKILSKCYTGLGKSSTAKVGTTSYALSFTVKEVRTKTVTPSTTITPKAFTLTTTRVSLQTTTTTLPRITDTFTSTIVEATTRTSTLILPTVTSKIDVGVTSTLTSTSTVATPNGFVPLRSQFPNARRGVTEEHAGRVNLRATEKKKCSSKVIKHIVSPTLYPSTVRCAALFNVYKTSTVTKTAAKVSTITAPTPLVTVSVTTVSVITSTIKPIIAQTTIFRTSVVISVIQQTITPTSIVTSTTTVTETEPGATTYAACAANNQVASVNGALVLKGASSVSFSSINTESTNPYDCCVDCQENGDCYGYNFMSYNFMDSNSCLLLALDDVAQGQCGQSPTGVALTFDLNGTPEMSSVIGNGPCGQYTLSDTPV</sequence>
<name>A0A7U2NNZ5_PHANO</name>
<dbReference type="OrthoDB" id="5428787at2759"/>
<evidence type="ECO:0000313" key="3">
    <source>
        <dbReference type="Proteomes" id="UP000663193"/>
    </source>
</evidence>
<feature type="signal peptide" evidence="1">
    <location>
        <begin position="1"/>
        <end position="18"/>
    </location>
</feature>
<dbReference type="AlphaFoldDB" id="A0A7U2NNZ5"/>